<keyword evidence="2" id="KW-1185">Reference proteome</keyword>
<reference evidence="1 2" key="1">
    <citation type="journal article" date="2023" name="Science">
        <title>Complex scaffold remodeling in plant triterpene biosynthesis.</title>
        <authorList>
            <person name="De La Pena R."/>
            <person name="Hodgson H."/>
            <person name="Liu J.C."/>
            <person name="Stephenson M.J."/>
            <person name="Martin A.C."/>
            <person name="Owen C."/>
            <person name="Harkess A."/>
            <person name="Leebens-Mack J."/>
            <person name="Jimenez L.E."/>
            <person name="Osbourn A."/>
            <person name="Sattely E.S."/>
        </authorList>
    </citation>
    <scope>NUCLEOTIDE SEQUENCE [LARGE SCALE GENOMIC DNA]</scope>
    <source>
        <strain evidence="2">cv. JPN11</strain>
        <tissue evidence="1">Leaf</tissue>
    </source>
</reference>
<dbReference type="Proteomes" id="UP001164539">
    <property type="component" value="Chromosome 12"/>
</dbReference>
<accession>A0ACC1X147</accession>
<protein>
    <submittedName>
        <fullName evidence="1">Methyltransferase type</fullName>
    </submittedName>
</protein>
<dbReference type="EMBL" id="CM051405">
    <property type="protein sequence ID" value="KAJ4704879.1"/>
    <property type="molecule type" value="Genomic_DNA"/>
</dbReference>
<name>A0ACC1X147_MELAZ</name>
<evidence type="ECO:0000313" key="1">
    <source>
        <dbReference type="EMBL" id="KAJ4704879.1"/>
    </source>
</evidence>
<keyword evidence="1" id="KW-0489">Methyltransferase</keyword>
<comment type="caution">
    <text evidence="1">The sequence shown here is derived from an EMBL/GenBank/DDBJ whole genome shotgun (WGS) entry which is preliminary data.</text>
</comment>
<gene>
    <name evidence="1" type="ORF">OWV82_021725</name>
</gene>
<organism evidence="1 2">
    <name type="scientific">Melia azedarach</name>
    <name type="common">Chinaberry tree</name>
    <dbReference type="NCBI Taxonomy" id="155640"/>
    <lineage>
        <taxon>Eukaryota</taxon>
        <taxon>Viridiplantae</taxon>
        <taxon>Streptophyta</taxon>
        <taxon>Embryophyta</taxon>
        <taxon>Tracheophyta</taxon>
        <taxon>Spermatophyta</taxon>
        <taxon>Magnoliopsida</taxon>
        <taxon>eudicotyledons</taxon>
        <taxon>Gunneridae</taxon>
        <taxon>Pentapetalae</taxon>
        <taxon>rosids</taxon>
        <taxon>malvids</taxon>
        <taxon>Sapindales</taxon>
        <taxon>Meliaceae</taxon>
        <taxon>Melia</taxon>
    </lineage>
</organism>
<proteinExistence type="predicted"/>
<sequence length="462" mass="51970">MDLKSLKFKILNGSIARRVLLRCFMAALAFSIIPLLQILSGSDPITFNTVASNGCGVISGYSNPYMFLDRFIYPIVGSLESVQCKENANLTINVVKELMGLKMLSNDAHALCVGEGSASSVYALREVGFDNVCGVYRHPFFSLKHRKFVYKLDYEDNSFDFVFSRDLDKVSVPAVLVLEIERVLKPGGVGAMLVGVSSSSPNSLIRSAAPVSSILKTSSIVHVDHVNGFTLVVFKKKIEAASYFEQFHLPADCQSLRNNEPFMQFLEPLVEEKPIGFEKNIVYLPKFMDVASKKRLVYIDVGAGEHLNSSVKSWFLPSYPVDHRAFNVYFVDHNTSVMLSYVKRPGITFVYHPDLAGRNDKANPEVFEDLDPYAGDEGFDFHLWFKETVRYADFVVLKMNAGEVELRFLMELFKSGTICFVDELFLRCLDRADAKDAVSGSCMDLFKSLRNSGVFVHQWWED</sequence>
<keyword evidence="1" id="KW-0808">Transferase</keyword>
<evidence type="ECO:0000313" key="2">
    <source>
        <dbReference type="Proteomes" id="UP001164539"/>
    </source>
</evidence>